<dbReference type="AlphaFoldDB" id="A0A7W4UTR7"/>
<comment type="caution">
    <text evidence="2">The sequence shown here is derived from an EMBL/GenBank/DDBJ whole genome shotgun (WGS) entry which is preliminary data.</text>
</comment>
<evidence type="ECO:0000313" key="2">
    <source>
        <dbReference type="EMBL" id="MBB2965892.1"/>
    </source>
</evidence>
<keyword evidence="1" id="KW-0472">Membrane</keyword>
<dbReference type="EMBL" id="JACHVP010000001">
    <property type="protein sequence ID" value="MBB2965892.1"/>
    <property type="molecule type" value="Genomic_DNA"/>
</dbReference>
<dbReference type="Proteomes" id="UP000538196">
    <property type="component" value="Unassembled WGS sequence"/>
</dbReference>
<reference evidence="2 3" key="1">
    <citation type="submission" date="2020-08" db="EMBL/GenBank/DDBJ databases">
        <title>Sequencing the genomes of 1000 actinobacteria strains.</title>
        <authorList>
            <person name="Klenk H.-P."/>
        </authorList>
    </citation>
    <scope>NUCLEOTIDE SEQUENCE [LARGE SCALE GENOMIC DNA]</scope>
    <source>
        <strain evidence="2 3">DSM 20146</strain>
    </source>
</reference>
<evidence type="ECO:0000313" key="3">
    <source>
        <dbReference type="Proteomes" id="UP000538196"/>
    </source>
</evidence>
<dbReference type="RefSeq" id="WP_021763390.1">
    <property type="nucleotide sequence ID" value="NZ_JACHVP010000001.1"/>
</dbReference>
<feature type="transmembrane region" description="Helical" evidence="1">
    <location>
        <begin position="83"/>
        <end position="107"/>
    </location>
</feature>
<organism evidence="2 3">
    <name type="scientific">Leifsonia aquatica</name>
    <name type="common">Corynebacterium aquaticum</name>
    <dbReference type="NCBI Taxonomy" id="144185"/>
    <lineage>
        <taxon>Bacteria</taxon>
        <taxon>Bacillati</taxon>
        <taxon>Actinomycetota</taxon>
        <taxon>Actinomycetes</taxon>
        <taxon>Micrococcales</taxon>
        <taxon>Microbacteriaceae</taxon>
        <taxon>Leifsonia</taxon>
    </lineage>
</organism>
<proteinExistence type="predicted"/>
<protein>
    <recommendedName>
        <fullName evidence="4">Peptidase</fullName>
    </recommendedName>
</protein>
<feature type="transmembrane region" description="Helical" evidence="1">
    <location>
        <begin position="6"/>
        <end position="29"/>
    </location>
</feature>
<gene>
    <name evidence="2" type="ORF">FHX33_000624</name>
</gene>
<accession>A0A7W4UTR7</accession>
<sequence>MIGIDWVAFVIVFAAAIVGACVVVSLYALGTRLLAVAGRALVVEPVEFTDAITVITPEEAAKAQRKAAKARRKNPLTAGQKRLALTGAYVCFVLTGCAVLYGLYLIIPFFHAS</sequence>
<keyword evidence="3" id="KW-1185">Reference proteome</keyword>
<name>A0A7W4UTR7_LEIAQ</name>
<keyword evidence="1" id="KW-1133">Transmembrane helix</keyword>
<evidence type="ECO:0008006" key="4">
    <source>
        <dbReference type="Google" id="ProtNLM"/>
    </source>
</evidence>
<evidence type="ECO:0000256" key="1">
    <source>
        <dbReference type="SAM" id="Phobius"/>
    </source>
</evidence>
<keyword evidence="1" id="KW-0812">Transmembrane</keyword>